<dbReference type="Gramene" id="OE9A036325T1">
    <property type="protein sequence ID" value="OE9A036325C1"/>
    <property type="gene ID" value="OE9A036325"/>
</dbReference>
<feature type="region of interest" description="Disordered" evidence="1">
    <location>
        <begin position="1"/>
        <end position="35"/>
    </location>
</feature>
<proteinExistence type="predicted"/>
<dbReference type="AlphaFoldDB" id="A0A8S0V7W9"/>
<evidence type="ECO:0000256" key="1">
    <source>
        <dbReference type="SAM" id="MobiDB-lite"/>
    </source>
</evidence>
<accession>A0A8S0V7W9</accession>
<evidence type="ECO:0000313" key="3">
    <source>
        <dbReference type="Proteomes" id="UP000594638"/>
    </source>
</evidence>
<sequence>MMNPMILSPSSTVEGEQFCDEATDETEANNSQASTLDVDDSMGLLHSPLLPFKRLQHTFNYLLPSEDEKSSSRLL</sequence>
<dbReference type="Proteomes" id="UP000594638">
    <property type="component" value="Unassembled WGS sequence"/>
</dbReference>
<dbReference type="EMBL" id="CACTIH010009307">
    <property type="protein sequence ID" value="CAA3029412.1"/>
    <property type="molecule type" value="Genomic_DNA"/>
</dbReference>
<comment type="caution">
    <text evidence="2">The sequence shown here is derived from an EMBL/GenBank/DDBJ whole genome shotgun (WGS) entry which is preliminary data.</text>
</comment>
<protein>
    <submittedName>
        <fullName evidence="2">Uncharacterized protein</fullName>
    </submittedName>
</protein>
<feature type="compositionally biased region" description="Acidic residues" evidence="1">
    <location>
        <begin position="17"/>
        <end position="27"/>
    </location>
</feature>
<keyword evidence="3" id="KW-1185">Reference proteome</keyword>
<evidence type="ECO:0000313" key="2">
    <source>
        <dbReference type="EMBL" id="CAA3029412.1"/>
    </source>
</evidence>
<gene>
    <name evidence="2" type="ORF">OLEA9_A036325</name>
</gene>
<reference evidence="2 3" key="1">
    <citation type="submission" date="2019-12" db="EMBL/GenBank/DDBJ databases">
        <authorList>
            <person name="Alioto T."/>
            <person name="Alioto T."/>
            <person name="Gomez Garrido J."/>
        </authorList>
    </citation>
    <scope>NUCLEOTIDE SEQUENCE [LARGE SCALE GENOMIC DNA]</scope>
</reference>
<organism evidence="2 3">
    <name type="scientific">Olea europaea subsp. europaea</name>
    <dbReference type="NCBI Taxonomy" id="158383"/>
    <lineage>
        <taxon>Eukaryota</taxon>
        <taxon>Viridiplantae</taxon>
        <taxon>Streptophyta</taxon>
        <taxon>Embryophyta</taxon>
        <taxon>Tracheophyta</taxon>
        <taxon>Spermatophyta</taxon>
        <taxon>Magnoliopsida</taxon>
        <taxon>eudicotyledons</taxon>
        <taxon>Gunneridae</taxon>
        <taxon>Pentapetalae</taxon>
        <taxon>asterids</taxon>
        <taxon>lamiids</taxon>
        <taxon>Lamiales</taxon>
        <taxon>Oleaceae</taxon>
        <taxon>Oleeae</taxon>
        <taxon>Olea</taxon>
    </lineage>
</organism>
<name>A0A8S0V7W9_OLEEU</name>